<reference evidence="2" key="1">
    <citation type="submission" date="2023-01" db="EMBL/GenBank/DDBJ databases">
        <authorList>
            <person name="Van Ghelder C."/>
            <person name="Rancurel C."/>
        </authorList>
    </citation>
    <scope>NUCLEOTIDE SEQUENCE</scope>
    <source>
        <strain evidence="2">CNCM I-4278</strain>
    </source>
</reference>
<keyword evidence="3" id="KW-1185">Reference proteome</keyword>
<feature type="transmembrane region" description="Helical" evidence="1">
    <location>
        <begin position="63"/>
        <end position="82"/>
    </location>
</feature>
<name>A0A9W4XUC5_9PLEO</name>
<gene>
    <name evidence="2" type="ORF">PDIGIT_LOCUS14158</name>
</gene>
<evidence type="ECO:0000313" key="2">
    <source>
        <dbReference type="EMBL" id="CAI6340970.1"/>
    </source>
</evidence>
<accession>A0A9W4XUC5</accession>
<evidence type="ECO:0000313" key="3">
    <source>
        <dbReference type="Proteomes" id="UP001152607"/>
    </source>
</evidence>
<dbReference type="Proteomes" id="UP001152607">
    <property type="component" value="Unassembled WGS sequence"/>
</dbReference>
<evidence type="ECO:0000256" key="1">
    <source>
        <dbReference type="SAM" id="Phobius"/>
    </source>
</evidence>
<organism evidence="2 3">
    <name type="scientific">Periconia digitata</name>
    <dbReference type="NCBI Taxonomy" id="1303443"/>
    <lineage>
        <taxon>Eukaryota</taxon>
        <taxon>Fungi</taxon>
        <taxon>Dikarya</taxon>
        <taxon>Ascomycota</taxon>
        <taxon>Pezizomycotina</taxon>
        <taxon>Dothideomycetes</taxon>
        <taxon>Pleosporomycetidae</taxon>
        <taxon>Pleosporales</taxon>
        <taxon>Massarineae</taxon>
        <taxon>Periconiaceae</taxon>
        <taxon>Periconia</taxon>
    </lineage>
</organism>
<keyword evidence="1" id="KW-0812">Transmembrane</keyword>
<proteinExistence type="predicted"/>
<dbReference type="EMBL" id="CAOQHR010000011">
    <property type="protein sequence ID" value="CAI6340970.1"/>
    <property type="molecule type" value="Genomic_DNA"/>
</dbReference>
<comment type="caution">
    <text evidence="2">The sequence shown here is derived from an EMBL/GenBank/DDBJ whole genome shotgun (WGS) entry which is preliminary data.</text>
</comment>
<protein>
    <submittedName>
        <fullName evidence="2">Uncharacterized protein</fullName>
    </submittedName>
</protein>
<keyword evidence="1" id="KW-1133">Transmembrane helix</keyword>
<keyword evidence="1" id="KW-0472">Membrane</keyword>
<sequence>MVALGRTMVYWPDQDRLFERQLLAERGTFRKVRILLPELLQFFVLSSELSLHIVQIISKTDHLFLQIFVWLSICFQLALLDLELLDSYVSVL</sequence>
<dbReference type="AlphaFoldDB" id="A0A9W4XUC5"/>